<name>A0A4Y9S7B1_9BURK</name>
<dbReference type="AlphaFoldDB" id="A0A4Y9S7B1"/>
<reference evidence="1 2" key="1">
    <citation type="submission" date="2019-03" db="EMBL/GenBank/DDBJ databases">
        <title>Draft Genome Sequence of Duganella callidus sp. nov., a Novel Duganella Species Isolated from Cultivated Soil.</title>
        <authorList>
            <person name="Raths R."/>
            <person name="Peta V."/>
            <person name="Bucking H."/>
        </authorList>
    </citation>
    <scope>NUCLEOTIDE SEQUENCE [LARGE SCALE GENOMIC DNA]</scope>
    <source>
        <strain evidence="1 2">DN04</strain>
    </source>
</reference>
<keyword evidence="2" id="KW-1185">Reference proteome</keyword>
<dbReference type="Proteomes" id="UP000297729">
    <property type="component" value="Unassembled WGS sequence"/>
</dbReference>
<dbReference type="RefSeq" id="WP_135204213.1">
    <property type="nucleotide sequence ID" value="NZ_SPVG01000245.1"/>
</dbReference>
<dbReference type="EMBL" id="SPVG01000245">
    <property type="protein sequence ID" value="TFW15927.1"/>
    <property type="molecule type" value="Genomic_DNA"/>
</dbReference>
<protein>
    <submittedName>
        <fullName evidence="1">Uncharacterized protein</fullName>
    </submittedName>
</protein>
<evidence type="ECO:0000313" key="1">
    <source>
        <dbReference type="EMBL" id="TFW15927.1"/>
    </source>
</evidence>
<sequence length="200" mass="22741">MSSMEMVEFINADRKARATAEKPYVELRHESLMTKARKVLGEGVQKFLGTYQHPQNGQTYDCCYFPKREACLMAMSYSYELQARVWDRMVELEAELALQQLSTYRDRLPLHQAALEMVGRHGILFSTAHTANNALAGSKHYNEMTKSQVVKALPAAQRLASGTATPEDFALLEDRTRERFGEPAQLEMAFDRTSLITKRS</sequence>
<evidence type="ECO:0000313" key="2">
    <source>
        <dbReference type="Proteomes" id="UP000297729"/>
    </source>
</evidence>
<dbReference type="OrthoDB" id="79831at2"/>
<accession>A0A4Y9S7B1</accession>
<organism evidence="1 2">
    <name type="scientific">Duganella callida</name>
    <dbReference type="NCBI Taxonomy" id="2561932"/>
    <lineage>
        <taxon>Bacteria</taxon>
        <taxon>Pseudomonadati</taxon>
        <taxon>Pseudomonadota</taxon>
        <taxon>Betaproteobacteria</taxon>
        <taxon>Burkholderiales</taxon>
        <taxon>Oxalobacteraceae</taxon>
        <taxon>Telluria group</taxon>
        <taxon>Duganella</taxon>
    </lineage>
</organism>
<gene>
    <name evidence="1" type="ORF">E4L98_24845</name>
</gene>
<proteinExistence type="predicted"/>
<comment type="caution">
    <text evidence="1">The sequence shown here is derived from an EMBL/GenBank/DDBJ whole genome shotgun (WGS) entry which is preliminary data.</text>
</comment>